<dbReference type="SUPFAM" id="SSF55781">
    <property type="entry name" value="GAF domain-like"/>
    <property type="match status" value="1"/>
</dbReference>
<dbReference type="RefSeq" id="WP_003516841.1">
    <property type="nucleotide sequence ID" value="NZ_CP013828.1"/>
</dbReference>
<dbReference type="SMART" id="SM00267">
    <property type="entry name" value="GGDEF"/>
    <property type="match status" value="1"/>
</dbReference>
<evidence type="ECO:0000256" key="1">
    <source>
        <dbReference type="SAM" id="Phobius"/>
    </source>
</evidence>
<dbReference type="Gene3D" id="3.30.450.40">
    <property type="match status" value="1"/>
</dbReference>
<dbReference type="Gene3D" id="3.30.70.270">
    <property type="match status" value="1"/>
</dbReference>
<dbReference type="PANTHER" id="PTHR45138:SF9">
    <property type="entry name" value="DIGUANYLATE CYCLASE DGCM-RELATED"/>
    <property type="match status" value="1"/>
</dbReference>
<dbReference type="NCBIfam" id="TIGR00254">
    <property type="entry name" value="GGDEF"/>
    <property type="match status" value="1"/>
</dbReference>
<dbReference type="InterPro" id="IPR003018">
    <property type="entry name" value="GAF"/>
</dbReference>
<dbReference type="FunFam" id="3.30.70.270:FF:000001">
    <property type="entry name" value="Diguanylate cyclase domain protein"/>
    <property type="match status" value="1"/>
</dbReference>
<dbReference type="PANTHER" id="PTHR45138">
    <property type="entry name" value="REGULATORY COMPONENTS OF SENSORY TRANSDUCTION SYSTEM"/>
    <property type="match status" value="1"/>
</dbReference>
<dbReference type="InterPro" id="IPR029016">
    <property type="entry name" value="GAF-like_dom_sf"/>
</dbReference>
<dbReference type="InterPro" id="IPR029787">
    <property type="entry name" value="Nucleotide_cyclase"/>
</dbReference>
<dbReference type="InterPro" id="IPR000160">
    <property type="entry name" value="GGDEF_dom"/>
</dbReference>
<evidence type="ECO:0000313" key="3">
    <source>
        <dbReference type="EMBL" id="PFH04149.1"/>
    </source>
</evidence>
<organism evidence="3 4">
    <name type="scientific">Acetivibrio thermocellus AD2</name>
    <dbReference type="NCBI Taxonomy" id="1138384"/>
    <lineage>
        <taxon>Bacteria</taxon>
        <taxon>Bacillati</taxon>
        <taxon>Bacillota</taxon>
        <taxon>Clostridia</taxon>
        <taxon>Eubacteriales</taxon>
        <taxon>Oscillospiraceae</taxon>
        <taxon>Acetivibrio</taxon>
    </lineage>
</organism>
<dbReference type="EMBL" id="PDBW01000001">
    <property type="protein sequence ID" value="PFH04149.1"/>
    <property type="molecule type" value="Genomic_DNA"/>
</dbReference>
<evidence type="ECO:0000313" key="4">
    <source>
        <dbReference type="Proteomes" id="UP000223596"/>
    </source>
</evidence>
<dbReference type="AlphaFoldDB" id="A0AB36TJU4"/>
<dbReference type="GO" id="GO:0052621">
    <property type="term" value="F:diguanylate cyclase activity"/>
    <property type="evidence" value="ECO:0007669"/>
    <property type="project" value="TreeGrafter"/>
</dbReference>
<dbReference type="GeneID" id="35803291"/>
<accession>A0AB36TJU4</accession>
<feature type="domain" description="GGDEF" evidence="2">
    <location>
        <begin position="276"/>
        <end position="411"/>
    </location>
</feature>
<dbReference type="Pfam" id="PF00990">
    <property type="entry name" value="GGDEF"/>
    <property type="match status" value="1"/>
</dbReference>
<proteinExistence type="predicted"/>
<dbReference type="InterPro" id="IPR050469">
    <property type="entry name" value="Diguanylate_Cyclase"/>
</dbReference>
<keyword evidence="1" id="KW-0472">Membrane</keyword>
<keyword evidence="1" id="KW-1133">Transmembrane helix</keyword>
<dbReference type="SMART" id="SM00065">
    <property type="entry name" value="GAF"/>
    <property type="match status" value="1"/>
</dbReference>
<reference evidence="3 4" key="1">
    <citation type="submission" date="2017-09" db="EMBL/GenBank/DDBJ databases">
        <title>Evaluation of Pacific Biosciences Sequencing Technology to Finishing C. thermocellum Genome Sequences.</title>
        <authorList>
            <person name="Brown S."/>
        </authorList>
    </citation>
    <scope>NUCLEOTIDE SEQUENCE [LARGE SCALE GENOMIC DNA]</scope>
    <source>
        <strain evidence="3 4">AD2</strain>
    </source>
</reference>
<dbReference type="Proteomes" id="UP000223596">
    <property type="component" value="Unassembled WGS sequence"/>
</dbReference>
<sequence>MSKKTSNKNKSKKKPGFFTLLLFSLIAGAALVWPTHILFSYYAENPLPNVPLILFASIHSGILYVIIFQVSGILIRNYSVERANEKELKNFKDFTDTIHRAVTEIEAYQTLYEFIQKIRVSSRITLFYRREVSSSEIVWERLTKERFPLCTMEPRNCPVVKYGRECLVKNIATDIPCANQLPEHKSGSYICLPITEGNITLGILQLYSKSKNYFDEALISKVKSYIEVAKPVISSKRTLHQLRKNATTDKLTKLYNRRFLEQYLDNQLEITGFSNQKLSVIMMDIDNFKRINDTYGHNAGDAVLVTFARVILRCLRQTDLVARYGGEEFIAILPSSDTKNAYDIAERIRESIAAEPMPKINDVQLPNISCSFGVSTYPTHAKNKNDLIKAADIALYKAKQAGKNRVITYSEGMEM</sequence>
<dbReference type="PROSITE" id="PS50887">
    <property type="entry name" value="GGDEF"/>
    <property type="match status" value="1"/>
</dbReference>
<protein>
    <submittedName>
        <fullName evidence="3">Diguanylate cyclase (GGDEF)-like protein</fullName>
    </submittedName>
</protein>
<keyword evidence="1" id="KW-0812">Transmembrane</keyword>
<name>A0AB36TJU4_ACETH</name>
<dbReference type="InterPro" id="IPR043128">
    <property type="entry name" value="Rev_trsase/Diguanyl_cyclase"/>
</dbReference>
<dbReference type="SUPFAM" id="SSF55073">
    <property type="entry name" value="Nucleotide cyclase"/>
    <property type="match status" value="1"/>
</dbReference>
<evidence type="ECO:0000259" key="2">
    <source>
        <dbReference type="PROSITE" id="PS50887"/>
    </source>
</evidence>
<gene>
    <name evidence="3" type="ORF">M972_112976</name>
</gene>
<feature type="transmembrane region" description="Helical" evidence="1">
    <location>
        <begin position="50"/>
        <end position="75"/>
    </location>
</feature>
<dbReference type="CDD" id="cd01949">
    <property type="entry name" value="GGDEF"/>
    <property type="match status" value="1"/>
</dbReference>
<comment type="caution">
    <text evidence="3">The sequence shown here is derived from an EMBL/GenBank/DDBJ whole genome shotgun (WGS) entry which is preliminary data.</text>
</comment>